<dbReference type="Proteomes" id="UP000229307">
    <property type="component" value="Unassembled WGS sequence"/>
</dbReference>
<name>A0A2M7S716_9BACT</name>
<evidence type="ECO:0000259" key="2">
    <source>
        <dbReference type="Pfam" id="PF13386"/>
    </source>
</evidence>
<dbReference type="EMBL" id="PFMR01000276">
    <property type="protein sequence ID" value="PIZ15208.1"/>
    <property type="molecule type" value="Genomic_DNA"/>
</dbReference>
<feature type="transmembrane region" description="Helical" evidence="1">
    <location>
        <begin position="126"/>
        <end position="148"/>
    </location>
</feature>
<evidence type="ECO:0000313" key="3">
    <source>
        <dbReference type="EMBL" id="PIZ15208.1"/>
    </source>
</evidence>
<keyword evidence="1" id="KW-0812">Transmembrane</keyword>
<sequence length="215" mass="22811">MKSELGKLFLTGLTMGWGPCMGVCLPVILPYIAGAEKGWKKGFLASLAFSVSRFTAYVILGFLAGFAAKMLLRGFYQHNIGLYINKVGAAIIILFGVLIILGKNFQSPFCRILREHTIEKGMRGTIILGFLTGLSPCAPLMGALAMIILEAKNGLQGMAFGAAFGLGTMLSPVLLFGTLAGGASSYLLKFKRASDIAGRACGALLALWGVLILLR</sequence>
<feature type="transmembrane region" description="Helical" evidence="1">
    <location>
        <begin position="160"/>
        <end position="184"/>
    </location>
</feature>
<dbReference type="PANTHER" id="PTHR31272">
    <property type="entry name" value="CYTOCHROME C-TYPE BIOGENESIS PROTEIN HI_1454-RELATED"/>
    <property type="match status" value="1"/>
</dbReference>
<evidence type="ECO:0000256" key="1">
    <source>
        <dbReference type="SAM" id="Phobius"/>
    </source>
</evidence>
<dbReference type="InterPro" id="IPR039447">
    <property type="entry name" value="UreH-like_TM_dom"/>
</dbReference>
<proteinExistence type="predicted"/>
<evidence type="ECO:0000313" key="4">
    <source>
        <dbReference type="Proteomes" id="UP000229307"/>
    </source>
</evidence>
<dbReference type="Pfam" id="PF13386">
    <property type="entry name" value="DsbD_2"/>
    <property type="match status" value="1"/>
</dbReference>
<organism evidence="3 4">
    <name type="scientific">Candidatus Desantisbacteria bacterium CG_4_10_14_0_8_um_filter_48_22</name>
    <dbReference type="NCBI Taxonomy" id="1974543"/>
    <lineage>
        <taxon>Bacteria</taxon>
        <taxon>Candidatus Desantisiibacteriota</taxon>
    </lineage>
</organism>
<gene>
    <name evidence="3" type="ORF">COY52_10225</name>
</gene>
<feature type="domain" description="Urease accessory protein UreH-like transmembrane" evidence="2">
    <location>
        <begin position="8"/>
        <end position="187"/>
    </location>
</feature>
<feature type="transmembrane region" description="Helical" evidence="1">
    <location>
        <begin position="196"/>
        <end position="214"/>
    </location>
</feature>
<comment type="caution">
    <text evidence="3">The sequence shown here is derived from an EMBL/GenBank/DDBJ whole genome shotgun (WGS) entry which is preliminary data.</text>
</comment>
<keyword evidence="1" id="KW-0472">Membrane</keyword>
<feature type="transmembrane region" description="Helical" evidence="1">
    <location>
        <begin position="12"/>
        <end position="33"/>
    </location>
</feature>
<protein>
    <recommendedName>
        <fullName evidence="2">Urease accessory protein UreH-like transmembrane domain-containing protein</fullName>
    </recommendedName>
</protein>
<feature type="transmembrane region" description="Helical" evidence="1">
    <location>
        <begin position="54"/>
        <end position="76"/>
    </location>
</feature>
<accession>A0A2M7S716</accession>
<dbReference type="InterPro" id="IPR051790">
    <property type="entry name" value="Cytochrome_c-biogenesis_DsbD"/>
</dbReference>
<reference evidence="4" key="1">
    <citation type="submission" date="2017-09" db="EMBL/GenBank/DDBJ databases">
        <title>Depth-based differentiation of microbial function through sediment-hosted aquifers and enrichment of novel symbionts in the deep terrestrial subsurface.</title>
        <authorList>
            <person name="Probst A.J."/>
            <person name="Ladd B."/>
            <person name="Jarett J.K."/>
            <person name="Geller-Mcgrath D.E."/>
            <person name="Sieber C.M.K."/>
            <person name="Emerson J.B."/>
            <person name="Anantharaman K."/>
            <person name="Thomas B.C."/>
            <person name="Malmstrom R."/>
            <person name="Stieglmeier M."/>
            <person name="Klingl A."/>
            <person name="Woyke T."/>
            <person name="Ryan C.M."/>
            <person name="Banfield J.F."/>
        </authorList>
    </citation>
    <scope>NUCLEOTIDE SEQUENCE [LARGE SCALE GENOMIC DNA]</scope>
</reference>
<feature type="transmembrane region" description="Helical" evidence="1">
    <location>
        <begin position="82"/>
        <end position="105"/>
    </location>
</feature>
<dbReference type="AlphaFoldDB" id="A0A2M7S716"/>
<dbReference type="PANTHER" id="PTHR31272:SF9">
    <property type="entry name" value="BLL1027 PROTEIN"/>
    <property type="match status" value="1"/>
</dbReference>
<keyword evidence="1" id="KW-1133">Transmembrane helix</keyword>